<dbReference type="KEGG" id="psl:Psta_2047"/>
<keyword evidence="4" id="KW-0677">Repeat</keyword>
<evidence type="ECO:0000256" key="9">
    <source>
        <dbReference type="ARBA" id="ARBA00022833"/>
    </source>
</evidence>
<dbReference type="InterPro" id="IPR003593">
    <property type="entry name" value="AAA+_ATPase"/>
</dbReference>
<proteinExistence type="inferred from homology"/>
<dbReference type="NCBIfam" id="TIGR00630">
    <property type="entry name" value="uvra"/>
    <property type="match status" value="1"/>
</dbReference>
<evidence type="ECO:0000256" key="11">
    <source>
        <dbReference type="ARBA" id="ARBA00022881"/>
    </source>
</evidence>
<evidence type="ECO:0000256" key="7">
    <source>
        <dbReference type="ARBA" id="ARBA00022769"/>
    </source>
</evidence>
<feature type="domain" description="AAA+ ATPase" evidence="17">
    <location>
        <begin position="38"/>
        <end position="126"/>
    </location>
</feature>
<keyword evidence="12" id="KW-0238">DNA-binding</keyword>
<dbReference type="InterPro" id="IPR027417">
    <property type="entry name" value="P-loop_NTPase"/>
</dbReference>
<evidence type="ECO:0000256" key="4">
    <source>
        <dbReference type="ARBA" id="ARBA00022737"/>
    </source>
</evidence>
<accession>D2R1K2</accession>
<dbReference type="SMART" id="SM00382">
    <property type="entry name" value="AAA"/>
    <property type="match status" value="2"/>
</dbReference>
<keyword evidence="2" id="KW-0963">Cytoplasm</keyword>
<gene>
    <name evidence="18" type="ordered locus">Psta_2047</name>
</gene>
<dbReference type="GO" id="GO:0009380">
    <property type="term" value="C:excinuclease repair complex"/>
    <property type="evidence" value="ECO:0007669"/>
    <property type="project" value="InterPro"/>
</dbReference>
<dbReference type="GO" id="GO:0016887">
    <property type="term" value="F:ATP hydrolysis activity"/>
    <property type="evidence" value="ECO:0007669"/>
    <property type="project" value="InterPro"/>
</dbReference>
<evidence type="ECO:0000256" key="8">
    <source>
        <dbReference type="ARBA" id="ARBA00022771"/>
    </source>
</evidence>
<dbReference type="PROSITE" id="PS00211">
    <property type="entry name" value="ABC_TRANSPORTER_1"/>
    <property type="match status" value="1"/>
</dbReference>
<dbReference type="HOGENOM" id="CLU_001370_0_2_0"/>
<evidence type="ECO:0000256" key="2">
    <source>
        <dbReference type="ARBA" id="ARBA00022490"/>
    </source>
</evidence>
<evidence type="ECO:0000256" key="12">
    <source>
        <dbReference type="ARBA" id="ARBA00023125"/>
    </source>
</evidence>
<evidence type="ECO:0000256" key="14">
    <source>
        <dbReference type="ARBA" id="ARBA00038000"/>
    </source>
</evidence>
<dbReference type="AlphaFoldDB" id="D2R1K2"/>
<comment type="subcellular location">
    <subcellularLocation>
        <location evidence="1">Cytoplasm</location>
    </subcellularLocation>
</comment>
<evidence type="ECO:0000256" key="5">
    <source>
        <dbReference type="ARBA" id="ARBA00022741"/>
    </source>
</evidence>
<dbReference type="GO" id="GO:0003677">
    <property type="term" value="F:DNA binding"/>
    <property type="evidence" value="ECO:0007669"/>
    <property type="project" value="UniProtKB-KW"/>
</dbReference>
<dbReference type="GO" id="GO:0006289">
    <property type="term" value="P:nucleotide-excision repair"/>
    <property type="evidence" value="ECO:0007669"/>
    <property type="project" value="InterPro"/>
</dbReference>
<keyword evidence="7" id="KW-0228">DNA excision</keyword>
<keyword evidence="9" id="KW-0862">Zinc</keyword>
<sequence length="966" mass="104921">MNEPASEPIDDPSTGDRSIELRGVEVHNLRMVDLDVPLGKLVVFCGVSGSGKTSLALDTLYAEGQRRYLESFSVYTRQFLQKLEKPDVERIDNLPAAIAVSHDDAARSSRSTIGTATETLDYLRLLMAKVAELTCHGCGKSIRKASASTIAAEVQSLDPSTKLMLGFFEPVPEGIALETLAASLRGRGFSRGVVGETSFMLDTIPSEMVSSSASELGVIVDRITPTVAQQRLLDSLETSLTSGGGACVLWRAVRDDETSTPDVVVIDGQRWQRLDYSQRLQCRACQIVYSDPTPQLFSFNSPLGACNVCEGFGSTIDLDDALIVPDRSKSIREGAIAPWNSPAYLHELQELLALAPDYKLPVDVPYSELTEKHKQLIREGVPERDFGGLRGFFAWLERRKYKMHIRVFLSRWRSSKLCHACHGARLNAESLSWRIAGKNISEITALRIDEAAELLAALSLSATQKKLARVMLDQIQSRLAFLRQVGLGYLKLDRTLRTLSGGEAQRVALTSALGSSLVNMLYVLDEPSVGLHPSDVERLLVAVKGLRDRGNTVVLVEHEEQMLRESDWLVEVGPGAGDAGGNITFSGELDEMLAGTTVTGDFLAGRRGVAIPAARRTATRGWLKLSGARGNNLKNLTVEFPLGVMCLVTGVSGSGKSTLVQETLYGALCKRKRKDCDPPLDYDDVVGDGQIDDVILVDQSPIGRSGRSNPVTYIKAFDPIRAVFAEQVDARTHNYTAGHFSFNVDGGRCDACQGEGFLRIDMQFLADVLRKCPACGGSRYRKEILQVKYRGRSIAEVLEMTAREAFSFFRGQPKVQGKLKQLIDVGLDYLRLGQPASTLSSGEAQRLKLAAFLSEASRNRTLFILDEPTTGLHFADVVKLLDCFEALLDVGHSLIIVEHNLQLMRAADYLIDLGPGAGDAGGTVIAQGTPEQVATSPLSLTGKYLAASLAEVQGRSAAEIAAAGSP</sequence>
<dbReference type="Gene3D" id="3.30.1490.20">
    <property type="entry name" value="ATP-grasp fold, A domain"/>
    <property type="match status" value="1"/>
</dbReference>
<evidence type="ECO:0000256" key="15">
    <source>
        <dbReference type="ARBA" id="ARBA00039316"/>
    </source>
</evidence>
<dbReference type="PANTHER" id="PTHR43152">
    <property type="entry name" value="UVRABC SYSTEM PROTEIN A"/>
    <property type="match status" value="1"/>
</dbReference>
<keyword evidence="19" id="KW-1185">Reference proteome</keyword>
<dbReference type="Gene3D" id="1.10.8.280">
    <property type="entry name" value="ABC transporter ATPase domain-like"/>
    <property type="match status" value="1"/>
</dbReference>
<dbReference type="InterPro" id="IPR017871">
    <property type="entry name" value="ABC_transporter-like_CS"/>
</dbReference>
<keyword evidence="3" id="KW-0479">Metal-binding</keyword>
<keyword evidence="5" id="KW-0547">Nucleotide-binding</keyword>
<dbReference type="Gene3D" id="1.20.1580.10">
    <property type="entry name" value="ABC transporter ATPase like domain"/>
    <property type="match status" value="2"/>
</dbReference>
<feature type="domain" description="AAA+ ATPase" evidence="17">
    <location>
        <begin position="642"/>
        <end position="917"/>
    </location>
</feature>
<evidence type="ECO:0000256" key="16">
    <source>
        <dbReference type="ARBA" id="ARBA00042156"/>
    </source>
</evidence>
<keyword evidence="10" id="KW-0067">ATP-binding</keyword>
<evidence type="ECO:0000259" key="17">
    <source>
        <dbReference type="SMART" id="SM00382"/>
    </source>
</evidence>
<dbReference type="EMBL" id="CP001848">
    <property type="protein sequence ID" value="ADB16721.1"/>
    <property type="molecule type" value="Genomic_DNA"/>
</dbReference>
<name>D2R1K2_PIRSD</name>
<dbReference type="InterPro" id="IPR004602">
    <property type="entry name" value="UvrA"/>
</dbReference>
<reference evidence="18 19" key="1">
    <citation type="journal article" date="2009" name="Stand. Genomic Sci.">
        <title>Complete genome sequence of Pirellula staleyi type strain (ATCC 27377).</title>
        <authorList>
            <person name="Clum A."/>
            <person name="Tindall B.J."/>
            <person name="Sikorski J."/>
            <person name="Ivanova N."/>
            <person name="Mavrommatis K."/>
            <person name="Lucas S."/>
            <person name="Glavina del Rio T."/>
            <person name="Nolan M."/>
            <person name="Chen F."/>
            <person name="Tice H."/>
            <person name="Pitluck S."/>
            <person name="Cheng J.F."/>
            <person name="Chertkov O."/>
            <person name="Brettin T."/>
            <person name="Han C."/>
            <person name="Detter J.C."/>
            <person name="Kuske C."/>
            <person name="Bruce D."/>
            <person name="Goodwin L."/>
            <person name="Ovchinikova G."/>
            <person name="Pati A."/>
            <person name="Mikhailova N."/>
            <person name="Chen A."/>
            <person name="Palaniappan K."/>
            <person name="Land M."/>
            <person name="Hauser L."/>
            <person name="Chang Y.J."/>
            <person name="Jeffries C.D."/>
            <person name="Chain P."/>
            <person name="Rohde M."/>
            <person name="Goker M."/>
            <person name="Bristow J."/>
            <person name="Eisen J.A."/>
            <person name="Markowitz V."/>
            <person name="Hugenholtz P."/>
            <person name="Kyrpides N.C."/>
            <person name="Klenk H.P."/>
            <person name="Lapidus A."/>
        </authorList>
    </citation>
    <scope>NUCLEOTIDE SEQUENCE [LARGE SCALE GENOMIC DNA]</scope>
    <source>
        <strain evidence="19">ATCC 27377 / DSM 6068 / ICPB 4128</strain>
    </source>
</reference>
<dbReference type="GO" id="GO:0008270">
    <property type="term" value="F:zinc ion binding"/>
    <property type="evidence" value="ECO:0007669"/>
    <property type="project" value="UniProtKB-KW"/>
</dbReference>
<evidence type="ECO:0000313" key="18">
    <source>
        <dbReference type="EMBL" id="ADB16721.1"/>
    </source>
</evidence>
<keyword evidence="8" id="KW-0863">Zinc-finger</keyword>
<protein>
    <recommendedName>
        <fullName evidence="15">UvrABC system protein A</fullName>
    </recommendedName>
    <alternativeName>
        <fullName evidence="16">Excinuclease ABC subunit A</fullName>
    </alternativeName>
</protein>
<evidence type="ECO:0000256" key="10">
    <source>
        <dbReference type="ARBA" id="ARBA00022840"/>
    </source>
</evidence>
<dbReference type="STRING" id="530564.Psta_2047"/>
<evidence type="ECO:0000256" key="6">
    <source>
        <dbReference type="ARBA" id="ARBA00022763"/>
    </source>
</evidence>
<evidence type="ECO:0000256" key="1">
    <source>
        <dbReference type="ARBA" id="ARBA00004496"/>
    </source>
</evidence>
<keyword evidence="13" id="KW-0234">DNA repair</keyword>
<dbReference type="Pfam" id="PF17755">
    <property type="entry name" value="UvrA_DNA-bind"/>
    <property type="match status" value="1"/>
</dbReference>
<dbReference type="PANTHER" id="PTHR43152:SF3">
    <property type="entry name" value="UVRABC SYSTEM PROTEIN A"/>
    <property type="match status" value="1"/>
</dbReference>
<dbReference type="Gene3D" id="3.40.50.300">
    <property type="entry name" value="P-loop containing nucleotide triphosphate hydrolases"/>
    <property type="match status" value="2"/>
</dbReference>
<dbReference type="GO" id="GO:0004518">
    <property type="term" value="F:nuclease activity"/>
    <property type="evidence" value="ECO:0007669"/>
    <property type="project" value="UniProtKB-KW"/>
</dbReference>
<dbReference type="GO" id="GO:0005524">
    <property type="term" value="F:ATP binding"/>
    <property type="evidence" value="ECO:0007669"/>
    <property type="project" value="UniProtKB-KW"/>
</dbReference>
<evidence type="ECO:0000256" key="13">
    <source>
        <dbReference type="ARBA" id="ARBA00023204"/>
    </source>
</evidence>
<evidence type="ECO:0000313" key="19">
    <source>
        <dbReference type="Proteomes" id="UP000001887"/>
    </source>
</evidence>
<dbReference type="InterPro" id="IPR041552">
    <property type="entry name" value="UvrA_DNA-bd"/>
</dbReference>
<evidence type="ECO:0000256" key="3">
    <source>
        <dbReference type="ARBA" id="ARBA00022723"/>
    </source>
</evidence>
<dbReference type="InterPro" id="IPR013815">
    <property type="entry name" value="ATP_grasp_subdomain_1"/>
</dbReference>
<keyword evidence="6" id="KW-0227">DNA damage</keyword>
<comment type="similarity">
    <text evidence="14">Belongs to the ABC transporter superfamily. UvrA family.</text>
</comment>
<organism evidence="18 19">
    <name type="scientific">Pirellula staleyi (strain ATCC 27377 / DSM 6068 / ICPB 4128)</name>
    <name type="common">Pirella staleyi</name>
    <dbReference type="NCBI Taxonomy" id="530564"/>
    <lineage>
        <taxon>Bacteria</taxon>
        <taxon>Pseudomonadati</taxon>
        <taxon>Planctomycetota</taxon>
        <taxon>Planctomycetia</taxon>
        <taxon>Pirellulales</taxon>
        <taxon>Pirellulaceae</taxon>
        <taxon>Pirellula</taxon>
    </lineage>
</organism>
<keyword evidence="11" id="KW-0267">Excision nuclease</keyword>
<dbReference type="Proteomes" id="UP000001887">
    <property type="component" value="Chromosome"/>
</dbReference>
<dbReference type="GO" id="GO:0005737">
    <property type="term" value="C:cytoplasm"/>
    <property type="evidence" value="ECO:0007669"/>
    <property type="project" value="UniProtKB-SubCell"/>
</dbReference>
<dbReference type="SUPFAM" id="SSF52540">
    <property type="entry name" value="P-loop containing nucleoside triphosphate hydrolases"/>
    <property type="match status" value="2"/>
</dbReference>
<dbReference type="eggNOG" id="COG0178">
    <property type="taxonomic scope" value="Bacteria"/>
</dbReference>